<keyword evidence="3" id="KW-1185">Reference proteome</keyword>
<sequence length="137" mass="16167">MNIDNLERQHLDIKGLLKKINSILSIRNMEDSLDELVWDINTLAGKLNIHMKTEDKFLYPELINSSNTNLRNISKEYSEEMGSIHIIFTEFKNQFNTKNKILNDKDKFLIESKKVLKLLENRIEKEDKSLYPKIKSL</sequence>
<gene>
    <name evidence="2" type="ORF">NE398_14275</name>
</gene>
<organism evidence="2 3">
    <name type="scientific">Clostridium tertium</name>
    <dbReference type="NCBI Taxonomy" id="1559"/>
    <lineage>
        <taxon>Bacteria</taxon>
        <taxon>Bacillati</taxon>
        <taxon>Bacillota</taxon>
        <taxon>Clostridia</taxon>
        <taxon>Eubacteriales</taxon>
        <taxon>Clostridiaceae</taxon>
        <taxon>Clostridium</taxon>
    </lineage>
</organism>
<dbReference type="EMBL" id="JAMRYU010000014">
    <property type="protein sequence ID" value="MDC4241319.1"/>
    <property type="molecule type" value="Genomic_DNA"/>
</dbReference>
<dbReference type="Gene3D" id="1.20.120.520">
    <property type="entry name" value="nmb1532 protein domain like"/>
    <property type="match status" value="1"/>
</dbReference>
<dbReference type="Proteomes" id="UP001141183">
    <property type="component" value="Unassembled WGS sequence"/>
</dbReference>
<dbReference type="RefSeq" id="WP_008675974.1">
    <property type="nucleotide sequence ID" value="NZ_BAAACM010000011.1"/>
</dbReference>
<proteinExistence type="predicted"/>
<comment type="caution">
    <text evidence="2">The sequence shown here is derived from an EMBL/GenBank/DDBJ whole genome shotgun (WGS) entry which is preliminary data.</text>
</comment>
<dbReference type="InterPro" id="IPR012312">
    <property type="entry name" value="Hemerythrin-like"/>
</dbReference>
<evidence type="ECO:0000313" key="3">
    <source>
        <dbReference type="Proteomes" id="UP001141183"/>
    </source>
</evidence>
<accession>A0A9X3XNL3</accession>
<evidence type="ECO:0000259" key="1">
    <source>
        <dbReference type="Pfam" id="PF01814"/>
    </source>
</evidence>
<reference evidence="2" key="1">
    <citation type="submission" date="2022-05" db="EMBL/GenBank/DDBJ databases">
        <title>Draft genome sequence of Clostridium tertium strain CP3 isolated from Peru.</title>
        <authorList>
            <person name="Hurtado R."/>
            <person name="Lima L."/>
            <person name="Sousa T."/>
            <person name="Jaiswal A.K."/>
            <person name="Tiwari S."/>
            <person name="Maturrano L."/>
            <person name="Brenig B."/>
            <person name="Azevedo V."/>
        </authorList>
    </citation>
    <scope>NUCLEOTIDE SEQUENCE</scope>
    <source>
        <strain evidence="2">CP3</strain>
    </source>
</reference>
<dbReference type="Pfam" id="PF01814">
    <property type="entry name" value="Hemerythrin"/>
    <property type="match status" value="1"/>
</dbReference>
<evidence type="ECO:0000313" key="2">
    <source>
        <dbReference type="EMBL" id="MDC4241319.1"/>
    </source>
</evidence>
<dbReference type="AlphaFoldDB" id="A0A9X3XNL3"/>
<protein>
    <submittedName>
        <fullName evidence="2">Hemerythrin domain-containing protein</fullName>
    </submittedName>
</protein>
<feature type="domain" description="Hemerythrin-like" evidence="1">
    <location>
        <begin position="3"/>
        <end position="134"/>
    </location>
</feature>
<dbReference type="GeneID" id="93043394"/>
<name>A0A9X3XNL3_9CLOT</name>